<evidence type="ECO:0000313" key="1">
    <source>
        <dbReference type="EMBL" id="KAJ9103049.1"/>
    </source>
</evidence>
<name>A0ACC2VVL8_9TREE</name>
<dbReference type="EMBL" id="JASBWT010000007">
    <property type="protein sequence ID" value="KAJ9103049.1"/>
    <property type="molecule type" value="Genomic_DNA"/>
</dbReference>
<keyword evidence="2" id="KW-1185">Reference proteome</keyword>
<proteinExistence type="predicted"/>
<comment type="caution">
    <text evidence="1">The sequence shown here is derived from an EMBL/GenBank/DDBJ whole genome shotgun (WGS) entry which is preliminary data.</text>
</comment>
<gene>
    <name evidence="1" type="ORF">QFC21_002471</name>
</gene>
<evidence type="ECO:0000313" key="2">
    <source>
        <dbReference type="Proteomes" id="UP001227268"/>
    </source>
</evidence>
<sequence length="342" mass="37832">MFNPFLLIYNMSMFIARPFYVVPQVSGHSIGNEDHVMDDITADSSAHTTAPTDFNMPDATAAMQARLEQLEHQLHQAQQSTSSVARYSKEPKINTPPPFKGNKSLSEFILKCDQVFAICHEPITTMKLDSLLYSTFSKAMPINGSSTYADPDIEETSRRRLKALKQTSSASTYSTECKRYAMYLDWSDETLRQNSFDGLQPDVQNRVLSPERIVVFSHLIDSAIDWDNLLFNDRRANKTTTLGPSALRSSTYTPRTTTSVTTSTFAPPSVTGVLTVNYSSHVAVGSKHASNLKAEVPTPTPELAFAAEAEKVTIRHSHDSWADSLANGPPDSRCSETAHEGE</sequence>
<protein>
    <submittedName>
        <fullName evidence="1">Uncharacterized protein</fullName>
    </submittedName>
</protein>
<dbReference type="Proteomes" id="UP001227268">
    <property type="component" value="Unassembled WGS sequence"/>
</dbReference>
<organism evidence="1 2">
    <name type="scientific">Naganishia friedmannii</name>
    <dbReference type="NCBI Taxonomy" id="89922"/>
    <lineage>
        <taxon>Eukaryota</taxon>
        <taxon>Fungi</taxon>
        <taxon>Dikarya</taxon>
        <taxon>Basidiomycota</taxon>
        <taxon>Agaricomycotina</taxon>
        <taxon>Tremellomycetes</taxon>
        <taxon>Filobasidiales</taxon>
        <taxon>Filobasidiaceae</taxon>
        <taxon>Naganishia</taxon>
    </lineage>
</organism>
<reference evidence="1" key="1">
    <citation type="submission" date="2023-04" db="EMBL/GenBank/DDBJ databases">
        <title>Draft Genome sequencing of Naganishia species isolated from polar environments using Oxford Nanopore Technology.</title>
        <authorList>
            <person name="Leo P."/>
            <person name="Venkateswaran K."/>
        </authorList>
    </citation>
    <scope>NUCLEOTIDE SEQUENCE</scope>
    <source>
        <strain evidence="1">MNA-CCFEE 5423</strain>
    </source>
</reference>
<accession>A0ACC2VVL8</accession>